<feature type="region of interest" description="Disordered" evidence="1">
    <location>
        <begin position="1"/>
        <end position="60"/>
    </location>
</feature>
<dbReference type="SUPFAM" id="SSF56112">
    <property type="entry name" value="Protein kinase-like (PK-like)"/>
    <property type="match status" value="1"/>
</dbReference>
<protein>
    <submittedName>
        <fullName evidence="2">Uncharacterized protein</fullName>
    </submittedName>
</protein>
<feature type="compositionally biased region" description="Polar residues" evidence="1">
    <location>
        <begin position="1"/>
        <end position="11"/>
    </location>
</feature>
<dbReference type="AlphaFoldDB" id="K2RYK0"/>
<dbReference type="InterPro" id="IPR011009">
    <property type="entry name" value="Kinase-like_dom_sf"/>
</dbReference>
<proteinExistence type="predicted"/>
<evidence type="ECO:0000256" key="1">
    <source>
        <dbReference type="SAM" id="MobiDB-lite"/>
    </source>
</evidence>
<dbReference type="Proteomes" id="UP000007129">
    <property type="component" value="Unassembled WGS sequence"/>
</dbReference>
<sequence>MASQYDTTLPTHAQDGATIERTSTSSQPDTTGDGDGTKRSPVDQKEGNPDRSSDSSDTMNESKMLNSMQSQLGGARRPLSTANKPCRDFADDPLVRPLRLPIISNSRFSIQSKLSNAAFQISVRHEDPAGSYEPMLYLGTNKNVIVALSRVHPFRCVQVIKQRSISKTTRPPDFMWDLSHPNITKVREAFYYQGRTFTVYDYLELSLESLRAIPVTIEEHHVASIALQVRNQN</sequence>
<feature type="compositionally biased region" description="Basic and acidic residues" evidence="1">
    <location>
        <begin position="35"/>
        <end position="54"/>
    </location>
</feature>
<name>K2RYK0_MACPH</name>
<evidence type="ECO:0000313" key="2">
    <source>
        <dbReference type="EMBL" id="EKG09500.1"/>
    </source>
</evidence>
<evidence type="ECO:0000313" key="3">
    <source>
        <dbReference type="Proteomes" id="UP000007129"/>
    </source>
</evidence>
<organism evidence="2 3">
    <name type="scientific">Macrophomina phaseolina (strain MS6)</name>
    <name type="common">Charcoal rot fungus</name>
    <dbReference type="NCBI Taxonomy" id="1126212"/>
    <lineage>
        <taxon>Eukaryota</taxon>
        <taxon>Fungi</taxon>
        <taxon>Dikarya</taxon>
        <taxon>Ascomycota</taxon>
        <taxon>Pezizomycotina</taxon>
        <taxon>Dothideomycetes</taxon>
        <taxon>Dothideomycetes incertae sedis</taxon>
        <taxon>Botryosphaeriales</taxon>
        <taxon>Botryosphaeriaceae</taxon>
        <taxon>Macrophomina</taxon>
    </lineage>
</organism>
<dbReference type="InParanoid" id="K2RYK0"/>
<comment type="caution">
    <text evidence="2">The sequence shown here is derived from an EMBL/GenBank/DDBJ whole genome shotgun (WGS) entry which is preliminary data.</text>
</comment>
<dbReference type="VEuPathDB" id="FungiDB:MPH_13460"/>
<feature type="region of interest" description="Disordered" evidence="1">
    <location>
        <begin position="66"/>
        <end position="85"/>
    </location>
</feature>
<feature type="compositionally biased region" description="Polar residues" evidence="1">
    <location>
        <begin position="20"/>
        <end position="30"/>
    </location>
</feature>
<reference evidence="2 3" key="1">
    <citation type="journal article" date="2012" name="BMC Genomics">
        <title>Tools to kill: Genome of one of the most destructive plant pathogenic fungi Macrophomina phaseolina.</title>
        <authorList>
            <person name="Islam M.S."/>
            <person name="Haque M.S."/>
            <person name="Islam M.M."/>
            <person name="Emdad E.M."/>
            <person name="Halim A."/>
            <person name="Hossen Q.M.M."/>
            <person name="Hossain M.Z."/>
            <person name="Ahmed B."/>
            <person name="Rahim S."/>
            <person name="Rahman M.S."/>
            <person name="Alam M.M."/>
            <person name="Hou S."/>
            <person name="Wan X."/>
            <person name="Saito J.A."/>
            <person name="Alam M."/>
        </authorList>
    </citation>
    <scope>NUCLEOTIDE SEQUENCE [LARGE SCALE GENOMIC DNA]</scope>
    <source>
        <strain evidence="2 3">MS6</strain>
    </source>
</reference>
<gene>
    <name evidence="2" type="ORF">MPH_13460</name>
</gene>
<accession>K2RYK0</accession>
<dbReference type="EMBL" id="AHHD01000640">
    <property type="protein sequence ID" value="EKG09500.1"/>
    <property type="molecule type" value="Genomic_DNA"/>
</dbReference>
<dbReference type="HOGENOM" id="CLU_1190118_0_0_1"/>